<protein>
    <submittedName>
        <fullName evidence="3">Glycine rich superfamily member</fullName>
    </submittedName>
</protein>
<evidence type="ECO:0000313" key="1">
    <source>
        <dbReference type="EMBL" id="VDO49070.1"/>
    </source>
</evidence>
<accession>A0A0N4WPV6</accession>
<evidence type="ECO:0000313" key="3">
    <source>
        <dbReference type="WBParaSite" id="HPLM_0001342701-mRNA-1"/>
    </source>
</evidence>
<gene>
    <name evidence="1" type="ORF">HPLM_LOCUS13419</name>
</gene>
<sequence>MGCGFGGLGMFGGYGGLGGYGAYGGYGGYGLGYGGYGGFGGYGWTDRKSIPDEGKIAFKTKHIESFQLDLFQAWADVAEDVDLANNK</sequence>
<dbReference type="WBParaSite" id="HPLM_0001342701-mRNA-1">
    <property type="protein sequence ID" value="HPLM_0001342701-mRNA-1"/>
    <property type="gene ID" value="HPLM_0001342701"/>
</dbReference>
<reference evidence="1 2" key="2">
    <citation type="submission" date="2018-11" db="EMBL/GenBank/DDBJ databases">
        <authorList>
            <consortium name="Pathogen Informatics"/>
        </authorList>
    </citation>
    <scope>NUCLEOTIDE SEQUENCE [LARGE SCALE GENOMIC DNA]</scope>
    <source>
        <strain evidence="1 2">MHpl1</strain>
    </source>
</reference>
<reference evidence="3" key="1">
    <citation type="submission" date="2017-02" db="UniProtKB">
        <authorList>
            <consortium name="WormBaseParasite"/>
        </authorList>
    </citation>
    <scope>IDENTIFICATION</scope>
</reference>
<dbReference type="AlphaFoldDB" id="A0A0N4WPV6"/>
<evidence type="ECO:0000313" key="2">
    <source>
        <dbReference type="Proteomes" id="UP000268014"/>
    </source>
</evidence>
<organism evidence="3">
    <name type="scientific">Haemonchus placei</name>
    <name type="common">Barber's pole worm</name>
    <dbReference type="NCBI Taxonomy" id="6290"/>
    <lineage>
        <taxon>Eukaryota</taxon>
        <taxon>Metazoa</taxon>
        <taxon>Ecdysozoa</taxon>
        <taxon>Nematoda</taxon>
        <taxon>Chromadorea</taxon>
        <taxon>Rhabditida</taxon>
        <taxon>Rhabditina</taxon>
        <taxon>Rhabditomorpha</taxon>
        <taxon>Strongyloidea</taxon>
        <taxon>Trichostrongylidae</taxon>
        <taxon>Haemonchus</taxon>
    </lineage>
</organism>
<dbReference type="Proteomes" id="UP000268014">
    <property type="component" value="Unassembled WGS sequence"/>
</dbReference>
<name>A0A0N4WPV6_HAEPC</name>
<keyword evidence="2" id="KW-1185">Reference proteome</keyword>
<dbReference type="EMBL" id="UZAF01018202">
    <property type="protein sequence ID" value="VDO49070.1"/>
    <property type="molecule type" value="Genomic_DNA"/>
</dbReference>
<proteinExistence type="predicted"/>